<dbReference type="SMART" id="SM00431">
    <property type="entry name" value="SCAN"/>
    <property type="match status" value="1"/>
</dbReference>
<dbReference type="Pfam" id="PF02023">
    <property type="entry name" value="SCAN"/>
    <property type="match status" value="1"/>
</dbReference>
<dbReference type="CDD" id="cd07936">
    <property type="entry name" value="SCAN"/>
    <property type="match status" value="1"/>
</dbReference>
<reference evidence="3" key="1">
    <citation type="submission" date="2025-05" db="UniProtKB">
        <authorList>
            <consortium name="Ensembl"/>
        </authorList>
    </citation>
    <scope>IDENTIFICATION</scope>
</reference>
<proteinExistence type="predicted"/>
<protein>
    <recommendedName>
        <fullName evidence="2">SCAN box domain-containing protein</fullName>
    </recommendedName>
</protein>
<organism evidence="3 4">
    <name type="scientific">Salvator merianae</name>
    <name type="common">Argentine black and white tegu</name>
    <name type="synonym">Tupinambis merianae</name>
    <dbReference type="NCBI Taxonomy" id="96440"/>
    <lineage>
        <taxon>Eukaryota</taxon>
        <taxon>Metazoa</taxon>
        <taxon>Chordata</taxon>
        <taxon>Craniata</taxon>
        <taxon>Vertebrata</taxon>
        <taxon>Euteleostomi</taxon>
        <taxon>Lepidosauria</taxon>
        <taxon>Squamata</taxon>
        <taxon>Bifurcata</taxon>
        <taxon>Unidentata</taxon>
        <taxon>Episquamata</taxon>
        <taxon>Laterata</taxon>
        <taxon>Teiioidea</taxon>
        <taxon>Teiidae</taxon>
        <taxon>Salvator</taxon>
    </lineage>
</organism>
<keyword evidence="1" id="KW-0539">Nucleus</keyword>
<dbReference type="SUPFAM" id="SSF47353">
    <property type="entry name" value="Retrovirus capsid dimerization domain-like"/>
    <property type="match status" value="1"/>
</dbReference>
<sequence length="287" mass="32769">MEELGPAGLEAKEEVVMGQRHLCAGQAGVNKKSLCGAASQPIRKEPDGGLQDCWESQWQEFLRTVQPPQSGWEIIQVPRHWMKEDTKDFQASFKTVVDTKQWFVTKTLSGLSRGAQEAYQRWDLSMTVKEEALDEEDATSLESRCQRFRHFCYEEAEGPQEALNCLQRLCHQWLEPQRHTKEEILELVMLEQFLTILPQEMQAWVRERGPATCNQVVDLAEDFLLRLEKAAKPDLKVVGPWKVVAADNSWKLEQDSIDATESPHPVEVKKDEDGKASMLSKGLLLFC</sequence>
<dbReference type="OMA" id="SHWETPR"/>
<dbReference type="PANTHER" id="PTHR45935:SF15">
    <property type="entry name" value="SCAN BOX DOMAIN-CONTAINING PROTEIN"/>
    <property type="match status" value="1"/>
</dbReference>
<evidence type="ECO:0000259" key="2">
    <source>
        <dbReference type="PROSITE" id="PS50804"/>
    </source>
</evidence>
<dbReference type="PROSITE" id="PS50804">
    <property type="entry name" value="SCAN_BOX"/>
    <property type="match status" value="1"/>
</dbReference>
<evidence type="ECO:0000256" key="1">
    <source>
        <dbReference type="ARBA" id="ARBA00023242"/>
    </source>
</evidence>
<name>A0A8D0BNT1_SALMN</name>
<feature type="domain" description="SCAN box" evidence="2">
    <location>
        <begin position="146"/>
        <end position="223"/>
    </location>
</feature>
<dbReference type="InterPro" id="IPR038269">
    <property type="entry name" value="SCAN_sf"/>
</dbReference>
<dbReference type="Gene3D" id="1.10.4020.10">
    <property type="entry name" value="DNA breaking-rejoining enzymes"/>
    <property type="match status" value="1"/>
</dbReference>
<dbReference type="FunFam" id="1.10.4020.10:FF:000001">
    <property type="entry name" value="zinc finger protein 263 isoform X1"/>
    <property type="match status" value="1"/>
</dbReference>
<dbReference type="InterPro" id="IPR003309">
    <property type="entry name" value="SCAN_dom"/>
</dbReference>
<keyword evidence="4" id="KW-1185">Reference proteome</keyword>
<dbReference type="InterPro" id="IPR050916">
    <property type="entry name" value="SCAN-C2H2_zinc_finger"/>
</dbReference>
<evidence type="ECO:0000313" key="4">
    <source>
        <dbReference type="Proteomes" id="UP000694421"/>
    </source>
</evidence>
<evidence type="ECO:0000313" key="3">
    <source>
        <dbReference type="Ensembl" id="ENSSMRP00000013650.1"/>
    </source>
</evidence>
<dbReference type="Ensembl" id="ENSSMRT00000015890.1">
    <property type="protein sequence ID" value="ENSSMRP00000013650.1"/>
    <property type="gene ID" value="ENSSMRG00000010610.1"/>
</dbReference>
<dbReference type="PANTHER" id="PTHR45935">
    <property type="entry name" value="PROTEIN ZBED8-RELATED"/>
    <property type="match status" value="1"/>
</dbReference>
<accession>A0A8D0BNT1</accession>
<dbReference type="GeneTree" id="ENSGT00940000154715"/>
<dbReference type="AlphaFoldDB" id="A0A8D0BNT1"/>
<dbReference type="Ensembl" id="ENSSMRT00000015893.1">
    <property type="protein sequence ID" value="ENSSMRP00000013653.1"/>
    <property type="gene ID" value="ENSSMRG00000010610.1"/>
</dbReference>
<dbReference type="Proteomes" id="UP000694421">
    <property type="component" value="Unplaced"/>
</dbReference>